<keyword evidence="3" id="KW-0812">Transmembrane</keyword>
<dbReference type="Pfam" id="PF24898">
    <property type="entry name" value="GGDEF_GdpP"/>
    <property type="match status" value="1"/>
</dbReference>
<dbReference type="InterPro" id="IPR003156">
    <property type="entry name" value="DHHA1_dom"/>
</dbReference>
<evidence type="ECO:0000259" key="4">
    <source>
        <dbReference type="Pfam" id="PF01368"/>
    </source>
</evidence>
<keyword evidence="1" id="KW-0378">Hydrolase</keyword>
<dbReference type="PATRIC" id="fig|626937.4.peg.2933"/>
<comment type="catalytic activity">
    <reaction evidence="1">
        <text>3',3'-c-di-AMP + H2O = 5'-O-phosphonoadenylyl-(3'-&gt;5')-adenosine + H(+)</text>
        <dbReference type="Rhea" id="RHEA:54420"/>
        <dbReference type="ChEBI" id="CHEBI:15377"/>
        <dbReference type="ChEBI" id="CHEBI:15378"/>
        <dbReference type="ChEBI" id="CHEBI:71500"/>
        <dbReference type="ChEBI" id="CHEBI:138171"/>
    </reaction>
</comment>
<feature type="domain" description="DDH" evidence="4">
    <location>
        <begin position="340"/>
        <end position="495"/>
    </location>
</feature>
<keyword evidence="7" id="KW-1185">Reference proteome</keyword>
<keyword evidence="1 3" id="KW-0472">Membrane</keyword>
<dbReference type="PIRSF" id="PIRSF026583">
    <property type="entry name" value="YybT"/>
    <property type="match status" value="1"/>
</dbReference>
<evidence type="ECO:0000256" key="2">
    <source>
        <dbReference type="PIRSR" id="PIRSR026583-50"/>
    </source>
</evidence>
<dbReference type="InterPro" id="IPR038763">
    <property type="entry name" value="DHH_sf"/>
</dbReference>
<evidence type="ECO:0000313" key="6">
    <source>
        <dbReference type="EMBL" id="KXK64328.1"/>
    </source>
</evidence>
<dbReference type="EMBL" id="LSZW01000065">
    <property type="protein sequence ID" value="KXK64328.1"/>
    <property type="molecule type" value="Genomic_DNA"/>
</dbReference>
<dbReference type="FunFam" id="3.90.1640.10:FF:000002">
    <property type="entry name" value="Cyclic-di-AMP phosphodiesterase"/>
    <property type="match status" value="1"/>
</dbReference>
<dbReference type="Proteomes" id="UP000070366">
    <property type="component" value="Unassembled WGS sequence"/>
</dbReference>
<name>A0A136Q0W0_9FIRM</name>
<dbReference type="InterPro" id="IPR051319">
    <property type="entry name" value="Oligoribo/pAp-PDE_c-di-AMP_PDE"/>
</dbReference>
<dbReference type="InterPro" id="IPR001667">
    <property type="entry name" value="DDH_dom"/>
</dbReference>
<comment type="caution">
    <text evidence="6">The sequence shown here is derived from an EMBL/GenBank/DDBJ whole genome shotgun (WGS) entry which is preliminary data.</text>
</comment>
<feature type="binding site" evidence="2">
    <location>
        <position position="419"/>
    </location>
    <ligand>
        <name>Mn(2+)</name>
        <dbReference type="ChEBI" id="CHEBI:29035"/>
        <label>2</label>
    </ligand>
</feature>
<dbReference type="AlphaFoldDB" id="A0A136Q0W0"/>
<keyword evidence="2" id="KW-0479">Metal-binding</keyword>
<dbReference type="STRING" id="626937.HMPREF3293_02983"/>
<dbReference type="Gene3D" id="3.90.1640.10">
    <property type="entry name" value="inorganic pyrophosphatase (n-terminal core)"/>
    <property type="match status" value="1"/>
</dbReference>
<feature type="binding site" evidence="2">
    <location>
        <position position="498"/>
    </location>
    <ligand>
        <name>Mn(2+)</name>
        <dbReference type="ChEBI" id="CHEBI:29035"/>
        <label>2</label>
    </ligand>
</feature>
<comment type="cofactor">
    <cofactor evidence="2">
        <name>Mn(2+)</name>
        <dbReference type="ChEBI" id="CHEBI:29035"/>
    </cofactor>
    <text evidence="2">For phosphodiesterase activity, probably binds 2 Mn(2+) per subunit.</text>
</comment>
<dbReference type="GO" id="GO:0016787">
    <property type="term" value="F:hydrolase activity"/>
    <property type="evidence" value="ECO:0007669"/>
    <property type="project" value="UniProtKB-UniRule"/>
</dbReference>
<proteinExistence type="inferred from homology"/>
<feature type="binding site" evidence="2">
    <location>
        <position position="352"/>
    </location>
    <ligand>
        <name>Mn(2+)</name>
        <dbReference type="ChEBI" id="CHEBI:29035"/>
        <label>2</label>
    </ligand>
</feature>
<accession>A0A136Q0W0</accession>
<dbReference type="PANTHER" id="PTHR47618">
    <property type="entry name" value="BIFUNCTIONAL OLIGORIBONUCLEASE AND PAP PHOSPHATASE NRNA"/>
    <property type="match status" value="1"/>
</dbReference>
<protein>
    <recommendedName>
        <fullName evidence="1">Cyclic-di-AMP phosphodiesterase</fullName>
        <ecNumber evidence="1">3.1.4.-</ecNumber>
    </recommendedName>
</protein>
<evidence type="ECO:0000256" key="3">
    <source>
        <dbReference type="SAM" id="Phobius"/>
    </source>
</evidence>
<dbReference type="InterPro" id="IPR014528">
    <property type="entry name" value="GdpP/PdeA"/>
</dbReference>
<feature type="binding site" evidence="2">
    <location>
        <position position="419"/>
    </location>
    <ligand>
        <name>Mn(2+)</name>
        <dbReference type="ChEBI" id="CHEBI:29035"/>
        <label>1</label>
    </ligand>
</feature>
<feature type="binding site" evidence="2">
    <location>
        <position position="346"/>
    </location>
    <ligand>
        <name>Mn(2+)</name>
        <dbReference type="ChEBI" id="CHEBI:29035"/>
        <label>1</label>
    </ligand>
</feature>
<feature type="transmembrane region" description="Helical" evidence="3">
    <location>
        <begin position="36"/>
        <end position="54"/>
    </location>
</feature>
<dbReference type="GO" id="GO:0005886">
    <property type="term" value="C:plasma membrane"/>
    <property type="evidence" value="ECO:0007669"/>
    <property type="project" value="UniProtKB-SubCell"/>
</dbReference>
<comment type="function">
    <text evidence="1">Has phosphodiesterase (PDE) activity against cyclic-di-AMP (c-di-AMP).</text>
</comment>
<keyword evidence="1" id="KW-1003">Cell membrane</keyword>
<dbReference type="RefSeq" id="WP_066523133.1">
    <property type="nucleotide sequence ID" value="NZ_CABMOF010000013.1"/>
</dbReference>
<feature type="transmembrane region" description="Helical" evidence="3">
    <location>
        <begin position="7"/>
        <end position="30"/>
    </location>
</feature>
<dbReference type="SUPFAM" id="SSF64182">
    <property type="entry name" value="DHH phosphoesterases"/>
    <property type="match status" value="1"/>
</dbReference>
<evidence type="ECO:0000259" key="5">
    <source>
        <dbReference type="Pfam" id="PF02272"/>
    </source>
</evidence>
<dbReference type="Gene3D" id="3.10.310.30">
    <property type="match status" value="1"/>
</dbReference>
<feature type="binding site" evidence="2">
    <location>
        <position position="350"/>
    </location>
    <ligand>
        <name>Mn(2+)</name>
        <dbReference type="ChEBI" id="CHEBI:29035"/>
        <label>1</label>
    </ligand>
</feature>
<reference evidence="6 7" key="1">
    <citation type="submission" date="2016-02" db="EMBL/GenBank/DDBJ databases">
        <authorList>
            <person name="Wen L."/>
            <person name="He K."/>
            <person name="Yang H."/>
        </authorList>
    </citation>
    <scope>NUCLEOTIDE SEQUENCE [LARGE SCALE GENOMIC DNA]</scope>
    <source>
        <strain evidence="6 7">DSM 22607</strain>
    </source>
</reference>
<sequence>MGKKKRSIYISTELVLILVLLAAAVLITMLMEPHQVRTAVISAIFVVVVVYFVVSTLRKERWFTIAGRILTDCSDQIDKYVNAVTMPTAITKKNGTIGWHNPAFSMLADMRCEGRNIFRIFPQLLKPSADRKVKIGSVTYVKEVIPAKLNGKDYTIYRLIDVNNTYEASDLYRIVTTAVCHIQVDAYGDLLRGTAQNDHAKIDAEIDRIIAGQAAGLRGVYQKYDRDKYLMFFERRYLSSLMQGKFAILNQVKGIDTGNAAFTPTLSIGAGVGNSPDDANKNAGAALELALGRGGDQAVLKDESGYKFYGGGQQAIEKRTRVKARMFSHALKNLMEQCEKVVIMGHSVPDLDCMGAALGIYACARQAGKRGYIVLDKSNAAVQGLVDEMKRDPDYKEVLVTPSEAERLLEDQAMLVVVDTQIEDFTIAPQLIPKAGTLVVIDHHVRGTTHIEAPTLSLFEPYASSTAEMVTEIIEYFSDKIYIKPLEVEALLAGITIDTKGFSFKTGVRTFEAASYLRKLGADTTTIRHLFQDDLETFSTRASVVQNAEVRDGIAISWCPDNVKNPQLLAAQAADSLIGIRGINASFVLCRQGDTVIISGRSIGGINVQRILEKLGGGGHATIAGAQLKGIDKQTAAHELRQAVEEYKKES</sequence>
<comment type="similarity">
    <text evidence="1">Belongs to the GdpP/PdeA phosphodiesterase family.</text>
</comment>
<dbReference type="GO" id="GO:0003676">
    <property type="term" value="F:nucleic acid binding"/>
    <property type="evidence" value="ECO:0007669"/>
    <property type="project" value="UniProtKB-UniRule"/>
</dbReference>
<keyword evidence="3" id="KW-1133">Transmembrane helix</keyword>
<feature type="binding site" evidence="2">
    <location>
        <position position="443"/>
    </location>
    <ligand>
        <name>Mn(2+)</name>
        <dbReference type="ChEBI" id="CHEBI:29035"/>
        <label>2</label>
    </ligand>
</feature>
<evidence type="ECO:0000313" key="7">
    <source>
        <dbReference type="Proteomes" id="UP000070366"/>
    </source>
</evidence>
<dbReference type="GO" id="GO:0046872">
    <property type="term" value="F:metal ion binding"/>
    <property type="evidence" value="ECO:0007669"/>
    <property type="project" value="UniProtKB-KW"/>
</dbReference>
<feature type="domain" description="DHHA1" evidence="5">
    <location>
        <begin position="570"/>
        <end position="646"/>
    </location>
</feature>
<dbReference type="Pfam" id="PF02272">
    <property type="entry name" value="DHHA1"/>
    <property type="match status" value="1"/>
</dbReference>
<comment type="subcellular location">
    <subcellularLocation>
        <location evidence="1">Cell membrane</location>
    </subcellularLocation>
</comment>
<organism evidence="6 7">
    <name type="scientific">Christensenella minuta</name>
    <dbReference type="NCBI Taxonomy" id="626937"/>
    <lineage>
        <taxon>Bacteria</taxon>
        <taxon>Bacillati</taxon>
        <taxon>Bacillota</taxon>
        <taxon>Clostridia</taxon>
        <taxon>Christensenellales</taxon>
        <taxon>Christensenellaceae</taxon>
        <taxon>Christensenella</taxon>
    </lineage>
</organism>
<evidence type="ECO:0000256" key="1">
    <source>
        <dbReference type="PIRNR" id="PIRNR026583"/>
    </source>
</evidence>
<dbReference type="OrthoDB" id="9759476at2"/>
<keyword evidence="2" id="KW-0464">Manganese</keyword>
<dbReference type="PANTHER" id="PTHR47618:SF2">
    <property type="entry name" value="CYCLIC-DI-AMP PHOSPHODIESTERASE GDPP"/>
    <property type="match status" value="1"/>
</dbReference>
<dbReference type="EC" id="3.1.4.-" evidence="1"/>
<gene>
    <name evidence="6" type="ORF">HMPREF3293_02983</name>
</gene>
<dbReference type="Pfam" id="PF01368">
    <property type="entry name" value="DHH"/>
    <property type="match status" value="1"/>
</dbReference>
<dbReference type="KEGG" id="cmiu:B1H56_08325"/>
<dbReference type="GO" id="GO:0106409">
    <property type="term" value="F:cyclic-di-AMP phosphodiesterase activity"/>
    <property type="evidence" value="ECO:0007669"/>
    <property type="project" value="RHEA"/>
</dbReference>